<feature type="transmembrane region" description="Helical" evidence="5">
    <location>
        <begin position="386"/>
        <end position="405"/>
    </location>
</feature>
<keyword evidence="4 5" id="KW-0472">Membrane</keyword>
<dbReference type="Pfam" id="PF13520">
    <property type="entry name" value="AA_permease_2"/>
    <property type="match status" value="1"/>
</dbReference>
<reference evidence="6 7" key="1">
    <citation type="journal article" date="2013" name="Proc. Natl. Acad. Sci. U.S.A.">
        <title>Genome of an arbuscular mycorrhizal fungus provides insight into the oldest plant symbiosis.</title>
        <authorList>
            <person name="Tisserant E."/>
            <person name="Malbreil M."/>
            <person name="Kuo A."/>
            <person name="Kohler A."/>
            <person name="Symeonidi A."/>
            <person name="Balestrini R."/>
            <person name="Charron P."/>
            <person name="Duensing N."/>
            <person name="Frei Dit Frey N."/>
            <person name="Gianinazzi-Pearson V."/>
            <person name="Gilbert L.B."/>
            <person name="Handa Y."/>
            <person name="Herr J.R."/>
            <person name="Hijri M."/>
            <person name="Koul R."/>
            <person name="Kawaguchi M."/>
            <person name="Krajinski F."/>
            <person name="Lammers P.J."/>
            <person name="Masclaux F.G."/>
            <person name="Murat C."/>
            <person name="Morin E."/>
            <person name="Ndikumana S."/>
            <person name="Pagni M."/>
            <person name="Petitpierre D."/>
            <person name="Requena N."/>
            <person name="Rosikiewicz P."/>
            <person name="Riley R."/>
            <person name="Saito K."/>
            <person name="San Clemente H."/>
            <person name="Shapiro H."/>
            <person name="van Tuinen D."/>
            <person name="Becard G."/>
            <person name="Bonfante P."/>
            <person name="Paszkowski U."/>
            <person name="Shachar-Hill Y.Y."/>
            <person name="Tuskan G.A."/>
            <person name="Young P.W."/>
            <person name="Sanders I.R."/>
            <person name="Henrissat B."/>
            <person name="Rensing S.A."/>
            <person name="Grigoriev I.V."/>
            <person name="Corradi N."/>
            <person name="Roux C."/>
            <person name="Martin F."/>
        </authorList>
    </citation>
    <scope>NUCLEOTIDE SEQUENCE [LARGE SCALE GENOMIC DNA]</scope>
    <source>
        <strain evidence="6 7">DAOM 197198</strain>
    </source>
</reference>
<dbReference type="AlphaFoldDB" id="A0A2P4PE61"/>
<evidence type="ECO:0000256" key="2">
    <source>
        <dbReference type="ARBA" id="ARBA00022692"/>
    </source>
</evidence>
<dbReference type="PANTHER" id="PTHR11785:SF353">
    <property type="entry name" value="METHIONINE TRANSPORTER (EUROFUNG)"/>
    <property type="match status" value="1"/>
</dbReference>
<comment type="subcellular location">
    <subcellularLocation>
        <location evidence="1">Membrane</location>
        <topology evidence="1">Multi-pass membrane protein</topology>
    </subcellularLocation>
</comment>
<keyword evidence="3 5" id="KW-1133">Transmembrane helix</keyword>
<keyword evidence="7" id="KW-1185">Reference proteome</keyword>
<feature type="transmembrane region" description="Helical" evidence="5">
    <location>
        <begin position="314"/>
        <end position="337"/>
    </location>
</feature>
<evidence type="ECO:0000256" key="3">
    <source>
        <dbReference type="ARBA" id="ARBA00022989"/>
    </source>
</evidence>
<evidence type="ECO:0000256" key="4">
    <source>
        <dbReference type="ARBA" id="ARBA00023136"/>
    </source>
</evidence>
<dbReference type="GO" id="GO:0015179">
    <property type="term" value="F:L-amino acid transmembrane transporter activity"/>
    <property type="evidence" value="ECO:0007669"/>
    <property type="project" value="TreeGrafter"/>
</dbReference>
<dbReference type="PIRSF" id="PIRSF006060">
    <property type="entry name" value="AA_transporter"/>
    <property type="match status" value="1"/>
</dbReference>
<dbReference type="Gene3D" id="1.20.1740.10">
    <property type="entry name" value="Amino acid/polyamine transporter I"/>
    <property type="match status" value="1"/>
</dbReference>
<dbReference type="Proteomes" id="UP000018888">
    <property type="component" value="Unassembled WGS sequence"/>
</dbReference>
<proteinExistence type="predicted"/>
<organism evidence="6 7">
    <name type="scientific">Rhizophagus irregularis (strain DAOM 181602 / DAOM 197198 / MUCL 43194)</name>
    <name type="common">Arbuscular mycorrhizal fungus</name>
    <name type="synonym">Glomus intraradices</name>
    <dbReference type="NCBI Taxonomy" id="747089"/>
    <lineage>
        <taxon>Eukaryota</taxon>
        <taxon>Fungi</taxon>
        <taxon>Fungi incertae sedis</taxon>
        <taxon>Mucoromycota</taxon>
        <taxon>Glomeromycotina</taxon>
        <taxon>Glomeromycetes</taxon>
        <taxon>Glomerales</taxon>
        <taxon>Glomeraceae</taxon>
        <taxon>Rhizophagus</taxon>
    </lineage>
</organism>
<dbReference type="EMBL" id="AUPC02000260">
    <property type="protein sequence ID" value="POG63661.1"/>
    <property type="molecule type" value="Genomic_DNA"/>
</dbReference>
<dbReference type="InterPro" id="IPR002293">
    <property type="entry name" value="AA/rel_permease1"/>
</dbReference>
<feature type="transmembrane region" description="Helical" evidence="5">
    <location>
        <begin position="451"/>
        <end position="468"/>
    </location>
</feature>
<gene>
    <name evidence="6" type="ORF">GLOIN_2v1684105</name>
</gene>
<evidence type="ECO:0000256" key="1">
    <source>
        <dbReference type="ARBA" id="ARBA00004141"/>
    </source>
</evidence>
<evidence type="ECO:0000256" key="5">
    <source>
        <dbReference type="SAM" id="Phobius"/>
    </source>
</evidence>
<feature type="transmembrane region" description="Helical" evidence="5">
    <location>
        <begin position="261"/>
        <end position="285"/>
    </location>
</feature>
<feature type="transmembrane region" description="Helical" evidence="5">
    <location>
        <begin position="411"/>
        <end position="430"/>
    </location>
</feature>
<feature type="transmembrane region" description="Helical" evidence="5">
    <location>
        <begin position="155"/>
        <end position="175"/>
    </location>
</feature>
<reference evidence="6 7" key="2">
    <citation type="journal article" date="2018" name="New Phytol.">
        <title>High intraspecific genome diversity in the model arbuscular mycorrhizal symbiont Rhizophagus irregularis.</title>
        <authorList>
            <person name="Chen E.C.H."/>
            <person name="Morin E."/>
            <person name="Beaudet D."/>
            <person name="Noel J."/>
            <person name="Yildirir G."/>
            <person name="Ndikumana S."/>
            <person name="Charron P."/>
            <person name="St-Onge C."/>
            <person name="Giorgi J."/>
            <person name="Kruger M."/>
            <person name="Marton T."/>
            <person name="Ropars J."/>
            <person name="Grigoriev I.V."/>
            <person name="Hainaut M."/>
            <person name="Henrissat B."/>
            <person name="Roux C."/>
            <person name="Martin F."/>
            <person name="Corradi N."/>
        </authorList>
    </citation>
    <scope>NUCLEOTIDE SEQUENCE [LARGE SCALE GENOMIC DNA]</scope>
    <source>
        <strain evidence="6 7">DAOM 197198</strain>
    </source>
</reference>
<comment type="caution">
    <text evidence="6">The sequence shown here is derived from an EMBL/GenBank/DDBJ whole genome shotgun (WGS) entry which is preliminary data.</text>
</comment>
<keyword evidence="2 5" id="KW-0812">Transmembrane</keyword>
<feature type="transmembrane region" description="Helical" evidence="5">
    <location>
        <begin position="52"/>
        <end position="75"/>
    </location>
</feature>
<feature type="transmembrane region" description="Helical" evidence="5">
    <location>
        <begin position="96"/>
        <end position="119"/>
    </location>
</feature>
<dbReference type="VEuPathDB" id="FungiDB:RhiirFUN_023717"/>
<name>A0A2P4PE61_RHIID</name>
<protein>
    <submittedName>
        <fullName evidence="6">Amino acid/polyamine transporter I</fullName>
    </submittedName>
</protein>
<accession>A0A2P4PE61</accession>
<dbReference type="InterPro" id="IPR050598">
    <property type="entry name" value="AminoAcid_Transporter"/>
</dbReference>
<sequence length="566" mass="64216">MANLDENNQGESMELLGVIYGIGMNVNNIIGVGIFTTPGIVWKQVKTPHVVILLWLAGGIVSLFGSLIYTEYGALHRDNGGEKIYLEKAYPSPPLMASYLFSFMFIFVIRPVIICAVLQSAAQYTWYMFVGTSPLDGDDKIDPLLNGWQNKFKPYWILKLIAIFFLLLITGYHLLNRKLANKINHGLAITKMIVILVIALGGISKYHNNENWKKPLDDNSINTAVNSYPIAIIQILFSYNGWNTLNYSLDEFRNPEVKLKLSNISSIVIVTILYLLANVAFITALPSDVITKTEHFNETITADFFKSIFFDSNVAARVLSLFVVLSAVGTAATSVWSGSRVIVSAAKSNFFPIFSPQLVKWREREINQQGQRGENMRYTEYTPVNALLAQLVWCIFIILIVGGSIQVDSFVLFTSIATFSVWIFYIVTSLGLVKTRKRYPGNPPFKVPRSIIHLFIVSGFLFIALSFVPDKESIHPYIVQISFILVSCIFLFIGFICYFGLFRQQQQPIQPQQIQLQPIQPQQIQPQQIQQQQIQPQQIQPQQIQPQQTQQQQIQQQQIQQQQTQQ</sequence>
<dbReference type="GO" id="GO:0016020">
    <property type="term" value="C:membrane"/>
    <property type="evidence" value="ECO:0007669"/>
    <property type="project" value="UniProtKB-SubCell"/>
</dbReference>
<feature type="transmembrane region" description="Helical" evidence="5">
    <location>
        <begin position="187"/>
        <end position="207"/>
    </location>
</feature>
<evidence type="ECO:0000313" key="7">
    <source>
        <dbReference type="Proteomes" id="UP000018888"/>
    </source>
</evidence>
<evidence type="ECO:0000313" key="6">
    <source>
        <dbReference type="EMBL" id="POG63661.1"/>
    </source>
</evidence>
<dbReference type="PANTHER" id="PTHR11785">
    <property type="entry name" value="AMINO ACID TRANSPORTER"/>
    <property type="match status" value="1"/>
</dbReference>
<feature type="transmembrane region" description="Helical" evidence="5">
    <location>
        <begin position="474"/>
        <end position="501"/>
    </location>
</feature>